<organism evidence="2 3">
    <name type="scientific">Pisolithus microcarpus 441</name>
    <dbReference type="NCBI Taxonomy" id="765257"/>
    <lineage>
        <taxon>Eukaryota</taxon>
        <taxon>Fungi</taxon>
        <taxon>Dikarya</taxon>
        <taxon>Basidiomycota</taxon>
        <taxon>Agaricomycotina</taxon>
        <taxon>Agaricomycetes</taxon>
        <taxon>Agaricomycetidae</taxon>
        <taxon>Boletales</taxon>
        <taxon>Sclerodermatineae</taxon>
        <taxon>Pisolithaceae</taxon>
        <taxon>Pisolithus</taxon>
    </lineage>
</organism>
<feature type="compositionally biased region" description="Polar residues" evidence="1">
    <location>
        <begin position="161"/>
        <end position="170"/>
    </location>
</feature>
<feature type="region of interest" description="Disordered" evidence="1">
    <location>
        <begin position="513"/>
        <end position="598"/>
    </location>
</feature>
<evidence type="ECO:0000313" key="2">
    <source>
        <dbReference type="EMBL" id="KIK19478.1"/>
    </source>
</evidence>
<feature type="compositionally biased region" description="Basic and acidic residues" evidence="1">
    <location>
        <begin position="556"/>
        <end position="566"/>
    </location>
</feature>
<feature type="compositionally biased region" description="Polar residues" evidence="1">
    <location>
        <begin position="570"/>
        <end position="582"/>
    </location>
</feature>
<dbReference type="SUPFAM" id="SSF54768">
    <property type="entry name" value="dsRNA-binding domain-like"/>
    <property type="match status" value="1"/>
</dbReference>
<keyword evidence="3" id="KW-1185">Reference proteome</keyword>
<accession>A0A0C9ZHL9</accession>
<feature type="compositionally biased region" description="Polar residues" evidence="1">
    <location>
        <begin position="726"/>
        <end position="757"/>
    </location>
</feature>
<feature type="compositionally biased region" description="Basic and acidic residues" evidence="1">
    <location>
        <begin position="527"/>
        <end position="543"/>
    </location>
</feature>
<dbReference type="AlphaFoldDB" id="A0A0C9ZHL9"/>
<proteinExistence type="predicted"/>
<name>A0A0C9ZHL9_9AGAM</name>
<protein>
    <submittedName>
        <fullName evidence="2">Uncharacterized protein</fullName>
    </submittedName>
</protein>
<evidence type="ECO:0000256" key="1">
    <source>
        <dbReference type="SAM" id="MobiDB-lite"/>
    </source>
</evidence>
<feature type="compositionally biased region" description="Polar residues" evidence="1">
    <location>
        <begin position="791"/>
        <end position="813"/>
    </location>
</feature>
<reference evidence="3" key="2">
    <citation type="submission" date="2015-01" db="EMBL/GenBank/DDBJ databases">
        <title>Evolutionary Origins and Diversification of the Mycorrhizal Mutualists.</title>
        <authorList>
            <consortium name="DOE Joint Genome Institute"/>
            <consortium name="Mycorrhizal Genomics Consortium"/>
            <person name="Kohler A."/>
            <person name="Kuo A."/>
            <person name="Nagy L.G."/>
            <person name="Floudas D."/>
            <person name="Copeland A."/>
            <person name="Barry K.W."/>
            <person name="Cichocki N."/>
            <person name="Veneault-Fourrey C."/>
            <person name="LaButti K."/>
            <person name="Lindquist E.A."/>
            <person name="Lipzen A."/>
            <person name="Lundell T."/>
            <person name="Morin E."/>
            <person name="Murat C."/>
            <person name="Riley R."/>
            <person name="Ohm R."/>
            <person name="Sun H."/>
            <person name="Tunlid A."/>
            <person name="Henrissat B."/>
            <person name="Grigoriev I.V."/>
            <person name="Hibbett D.S."/>
            <person name="Martin F."/>
        </authorList>
    </citation>
    <scope>NUCLEOTIDE SEQUENCE [LARGE SCALE GENOMIC DNA]</scope>
    <source>
        <strain evidence="3">441</strain>
    </source>
</reference>
<feature type="region of interest" description="Disordered" evidence="1">
    <location>
        <begin position="156"/>
        <end position="186"/>
    </location>
</feature>
<evidence type="ECO:0000313" key="3">
    <source>
        <dbReference type="Proteomes" id="UP000054018"/>
    </source>
</evidence>
<dbReference type="HOGENOM" id="CLU_008395_0_0_1"/>
<dbReference type="STRING" id="765257.A0A0C9ZHL9"/>
<reference evidence="2 3" key="1">
    <citation type="submission" date="2014-04" db="EMBL/GenBank/DDBJ databases">
        <authorList>
            <consortium name="DOE Joint Genome Institute"/>
            <person name="Kuo A."/>
            <person name="Kohler A."/>
            <person name="Costa M.D."/>
            <person name="Nagy L.G."/>
            <person name="Floudas D."/>
            <person name="Copeland A."/>
            <person name="Barry K.W."/>
            <person name="Cichocki N."/>
            <person name="Veneault-Fourrey C."/>
            <person name="LaButti K."/>
            <person name="Lindquist E.A."/>
            <person name="Lipzen A."/>
            <person name="Lundell T."/>
            <person name="Morin E."/>
            <person name="Murat C."/>
            <person name="Sun H."/>
            <person name="Tunlid A."/>
            <person name="Henrissat B."/>
            <person name="Grigoriev I.V."/>
            <person name="Hibbett D.S."/>
            <person name="Martin F."/>
            <person name="Nordberg H.P."/>
            <person name="Cantor M.N."/>
            <person name="Hua S.X."/>
        </authorList>
    </citation>
    <scope>NUCLEOTIDE SEQUENCE [LARGE SCALE GENOMIC DNA]</scope>
    <source>
        <strain evidence="2 3">441</strain>
    </source>
</reference>
<dbReference type="Proteomes" id="UP000054018">
    <property type="component" value="Unassembled WGS sequence"/>
</dbReference>
<feature type="region of interest" description="Disordered" evidence="1">
    <location>
        <begin position="713"/>
        <end position="813"/>
    </location>
</feature>
<dbReference type="OrthoDB" id="3254160at2759"/>
<sequence length="891" mass="97213">MQPETLGLYDNLDLGIPQATCDAVFQKLTELGAISLHQYLQGDTNIDSFGMSSTTNLPSYPSTTPSTKYPRHDAVSRLNATCQRVFGNTDPLRYEFVEENGPKSKQCILTIVRHDGTQRSYTTQPIFSKKAEAKAEVSKVALEIGALEFLMYGESKEQKGQRNSPTSSASDGLPAGASSSAQMQPPERSSVDVIESCCIQWRAECVAPRWIALTEPRLGLKHGCALQIKLSSHVDRVYMSEPIFDTYDEAKDACAKSAISEGVLHFIKHGDGRARPLSPQQSPSPLLDVKNKHPEHRKLPLTLQNFFDTLPRPLPEALDTSDAYKINAPAWLSSLIQNSKGGKLAMTFNFISGTTPGLHGCLLRIDHPGTYKAYLVDAEFAKRADAKAAVCLQAMSRGIGEHIRSIVSSVESKLTSQMRSFSHNYIYPTLQSELNKIESGLYPHFEFDKERDAVGATLFVKLSSSSTLEQSRKYVAPCEYRSKGDAKAAVIALAAEQGVIEFVRFRGRPPPPGYCSPYILQNYNGDSPRKRSEPDSREEEKTRPSKKQKKNVPRGGGKDPSRDICGHEGTPSQERQDGGSSHNRQHHGNPSPDRVSGAQEFRADWQIPTESGNVYDLGIDYLRSFGFPSYDYGRLPFTGPLPFSMPVDPCSYVLGGTNSLPGTGALNSIQPPVTHSLSPLFPIIAQHSIPLGCSNTPTPLFVDTAAVPLTFARSTDSNLEPGEVRSPTSSRYSQDPRSCTQPSKQVRDSGGTTSTKTVDPRKKAIPRPALTPDEAPTMPAGLTGESKRTELLQTSTSTPTVSGGQTNNTGSGANTSHVAALIEYCVRNGGGAPSFHEEQGADNMFKVWIVVGKERFELRRTHHTAEGGRQRVAKQVLTRLRSQQSNGGGAE</sequence>
<dbReference type="EMBL" id="KN833783">
    <property type="protein sequence ID" value="KIK19478.1"/>
    <property type="molecule type" value="Genomic_DNA"/>
</dbReference>
<gene>
    <name evidence="2" type="ORF">PISMIDRAFT_626094</name>
</gene>